<dbReference type="InterPro" id="IPR027417">
    <property type="entry name" value="P-loop_NTPase"/>
</dbReference>
<dbReference type="AlphaFoldDB" id="A0AAE9YBH9"/>
<dbReference type="Gene3D" id="3.40.50.300">
    <property type="entry name" value="P-loop containing nucleotide triphosphate hydrolases"/>
    <property type="match status" value="1"/>
</dbReference>
<proteinExistence type="predicted"/>
<gene>
    <name evidence="1" type="ORF">PO878_15840</name>
</gene>
<evidence type="ECO:0008006" key="3">
    <source>
        <dbReference type="Google" id="ProtNLM"/>
    </source>
</evidence>
<protein>
    <recommendedName>
        <fullName evidence="3">Hpr(Ser) kinase/phosphatase</fullName>
    </recommendedName>
</protein>
<dbReference type="RefSeq" id="WP_272735498.1">
    <property type="nucleotide sequence ID" value="NZ_CP116942.1"/>
</dbReference>
<evidence type="ECO:0000313" key="2">
    <source>
        <dbReference type="Proteomes" id="UP001216390"/>
    </source>
</evidence>
<accession>A0AAE9YBH9</accession>
<organism evidence="1 2">
    <name type="scientific">Iamia majanohamensis</name>
    <dbReference type="NCBI Taxonomy" id="467976"/>
    <lineage>
        <taxon>Bacteria</taxon>
        <taxon>Bacillati</taxon>
        <taxon>Actinomycetota</taxon>
        <taxon>Acidimicrobiia</taxon>
        <taxon>Acidimicrobiales</taxon>
        <taxon>Iamiaceae</taxon>
        <taxon>Iamia</taxon>
    </lineage>
</organism>
<dbReference type="KEGG" id="ima:PO878_15840"/>
<dbReference type="Proteomes" id="UP001216390">
    <property type="component" value="Chromosome"/>
</dbReference>
<dbReference type="SUPFAM" id="SSF53795">
    <property type="entry name" value="PEP carboxykinase-like"/>
    <property type="match status" value="1"/>
</dbReference>
<name>A0AAE9YBH9_9ACTN</name>
<dbReference type="EMBL" id="CP116942">
    <property type="protein sequence ID" value="WCO65972.1"/>
    <property type="molecule type" value="Genomic_DNA"/>
</dbReference>
<keyword evidence="2" id="KW-1185">Reference proteome</keyword>
<evidence type="ECO:0000313" key="1">
    <source>
        <dbReference type="EMBL" id="WCO65972.1"/>
    </source>
</evidence>
<reference evidence="1" key="1">
    <citation type="submission" date="2023-01" db="EMBL/GenBank/DDBJ databases">
        <title>The diversity of Class Acidimicrobiia in South China Sea sediment environments and the proposal of Iamia marina sp. nov., a novel species of the genus Iamia.</title>
        <authorList>
            <person name="He Y."/>
            <person name="Tian X."/>
        </authorList>
    </citation>
    <scope>NUCLEOTIDE SEQUENCE</scope>
    <source>
        <strain evidence="1">DSM 19957</strain>
    </source>
</reference>
<sequence length="283" mass="29693">MAPSPALRAPVAYRMLWHRVEVTSEDPAVLDLVDRMSPAAEQDELAPEQLLGLDVVGEGSGFVVRSGPRRVGTAADARQAAELVVGWVHRTAFEEAAGRGWARLHGLVAERGGRRLVAVGPSGVGKTTLALALLAAGWEVQGDESFVTAAGRCLAVPRRFQVKPGTAAAVPEAAGWIARGDRLDHLPGIRITDPTVSGRPWRSTMGPIDHLVALVRTDGSSAVTPSSTPEALAALRSELFVTVDRPAALARALTDLVCAATLHRAEVGPDGRLAERLGTLVSG</sequence>